<keyword evidence="3" id="KW-1185">Reference proteome</keyword>
<dbReference type="VEuPathDB" id="FungiDB:PSHT_00617"/>
<organism evidence="2 3">
    <name type="scientific">Puccinia striiformis</name>
    <dbReference type="NCBI Taxonomy" id="27350"/>
    <lineage>
        <taxon>Eukaryota</taxon>
        <taxon>Fungi</taxon>
        <taxon>Dikarya</taxon>
        <taxon>Basidiomycota</taxon>
        <taxon>Pucciniomycotina</taxon>
        <taxon>Pucciniomycetes</taxon>
        <taxon>Pucciniales</taxon>
        <taxon>Pucciniaceae</taxon>
        <taxon>Puccinia</taxon>
    </lineage>
</organism>
<accession>A0A2S4WMW3</accession>
<feature type="compositionally biased region" description="Low complexity" evidence="1">
    <location>
        <begin position="79"/>
        <end position="103"/>
    </location>
</feature>
<gene>
    <name evidence="2" type="ORF">PSHT_00617</name>
</gene>
<feature type="compositionally biased region" description="Polar residues" evidence="1">
    <location>
        <begin position="66"/>
        <end position="78"/>
    </location>
</feature>
<dbReference type="AlphaFoldDB" id="A0A2S4WMW3"/>
<reference evidence="3" key="3">
    <citation type="journal article" date="2018" name="Mol. Plant Microbe Interact.">
        <title>Genome sequence resources for the wheat stripe rust pathogen (Puccinia striiformis f. sp. tritici) and the barley stripe rust pathogen (Puccinia striiformis f. sp. hordei).</title>
        <authorList>
            <person name="Xia C."/>
            <person name="Wang M."/>
            <person name="Yin C."/>
            <person name="Cornejo O.E."/>
            <person name="Hulbert S.H."/>
            <person name="Chen X."/>
        </authorList>
    </citation>
    <scope>NUCLEOTIDE SEQUENCE [LARGE SCALE GENOMIC DNA]</scope>
    <source>
        <strain evidence="3">93TX-2</strain>
    </source>
</reference>
<comment type="caution">
    <text evidence="2">The sequence shown here is derived from an EMBL/GenBank/DDBJ whole genome shotgun (WGS) entry which is preliminary data.</text>
</comment>
<dbReference type="Proteomes" id="UP000238274">
    <property type="component" value="Unassembled WGS sequence"/>
</dbReference>
<reference evidence="2 3" key="1">
    <citation type="submission" date="2017-12" db="EMBL/GenBank/DDBJ databases">
        <title>Gene loss provides genomic basis for host adaptation in cereal stripe rust fungi.</title>
        <authorList>
            <person name="Xia C."/>
        </authorList>
    </citation>
    <scope>NUCLEOTIDE SEQUENCE [LARGE SCALE GENOMIC DNA]</scope>
    <source>
        <strain evidence="2 3">93TX-2</strain>
    </source>
</reference>
<feature type="region of interest" description="Disordered" evidence="1">
    <location>
        <begin position="66"/>
        <end position="138"/>
    </location>
</feature>
<feature type="compositionally biased region" description="Pro residues" evidence="1">
    <location>
        <begin position="126"/>
        <end position="138"/>
    </location>
</feature>
<feature type="compositionally biased region" description="Polar residues" evidence="1">
    <location>
        <begin position="104"/>
        <end position="119"/>
    </location>
</feature>
<sequence length="256" mass="28360">MSTRRNTATNNLVPQTDPEAIIRQANTEKRRIKANVEQHLLGLATGTIKPTSDPVDPDFLTSKCLLTTTPDPSANHLDTTQTSTSSSSQIDTNPPTNTSRPPTDQSTALQISMSLSSPIDSGCQRTPPPPTVDPLNPPSTFPPTQYERHRLERQWEDYLKVVMATQQATMAQAQADRKGYACRLARQDADATVRQQESASWIARLEEAVIGMTTKLQTPEHHSHSSLDDVNLRTFRTSDGPTYTGPYQDCYSIFIH</sequence>
<evidence type="ECO:0000313" key="3">
    <source>
        <dbReference type="Proteomes" id="UP000238274"/>
    </source>
</evidence>
<name>A0A2S4WMW3_9BASI</name>
<evidence type="ECO:0000256" key="1">
    <source>
        <dbReference type="SAM" id="MobiDB-lite"/>
    </source>
</evidence>
<proteinExistence type="predicted"/>
<protein>
    <submittedName>
        <fullName evidence="2">Uncharacterized protein</fullName>
    </submittedName>
</protein>
<evidence type="ECO:0000313" key="2">
    <source>
        <dbReference type="EMBL" id="POW23093.1"/>
    </source>
</evidence>
<reference evidence="3" key="2">
    <citation type="journal article" date="2018" name="BMC Genomics">
        <title>Genomic insights into host adaptation between the wheat stripe rust pathogen (Puccinia striiformis f. sp. tritici) and the barley stripe rust pathogen (Puccinia striiformis f. sp. hordei).</title>
        <authorList>
            <person name="Xia C."/>
            <person name="Wang M."/>
            <person name="Yin C."/>
            <person name="Cornejo O.E."/>
            <person name="Hulbert S.H."/>
            <person name="Chen X."/>
        </authorList>
    </citation>
    <scope>NUCLEOTIDE SEQUENCE [LARGE SCALE GENOMIC DNA]</scope>
    <source>
        <strain evidence="3">93TX-2</strain>
    </source>
</reference>
<dbReference type="VEuPathDB" id="FungiDB:PSTT_03306"/>
<dbReference type="EMBL" id="PKSM01000004">
    <property type="protein sequence ID" value="POW23093.1"/>
    <property type="molecule type" value="Genomic_DNA"/>
</dbReference>